<evidence type="ECO:0000313" key="5">
    <source>
        <dbReference type="Proteomes" id="UP000289708"/>
    </source>
</evidence>
<reference evidence="4 5" key="1">
    <citation type="submission" date="2018-12" db="EMBL/GenBank/DDBJ databases">
        <title>bacterium Hansschlegelia zhihuaiae S113.</title>
        <authorList>
            <person name="He J."/>
        </authorList>
    </citation>
    <scope>NUCLEOTIDE SEQUENCE [LARGE SCALE GENOMIC DNA]</scope>
    <source>
        <strain evidence="4 5">S 113</strain>
    </source>
</reference>
<keyword evidence="5" id="KW-1185">Reference proteome</keyword>
<sequence>MQPRHTTTPFGRRSLTLAHVATQALANARPADKVVHKWILFRAICTAKARLDVSDRALAVLNALLTFHPDTTLGGDALIVFPSNAQLSLRSHGMAPATLRRHLAVLVDAGLICRRDSPNGKRYARRGNGGEIETAYGFDLGPLVARADEIDKIADEITAEERALKIVRERITLCRRDIAKMIEAAIEEDAPCRAAGRGFASWTEAHVRFRELVGRIPRTASRGVLEPLADELAALAEDILILLEAKAKTKDSSANESQTERHKQNSKTNTPIDLEPGFSESQAAKPEQRIRTAGKREGSFPLGLVLDACPDIIDYARSGISCWRDLMATARVVRSVLGISPSAWDDACEALGEYDAVTALAAILQRGEAISSAGGYLRELTRKAVAGEFSVGPMIMALLSVRRRALSA</sequence>
<protein>
    <submittedName>
        <fullName evidence="4">Replication initiation protein RepC</fullName>
    </submittedName>
</protein>
<feature type="domain" description="Plasmid replication protein C N-terminal" evidence="2">
    <location>
        <begin position="13"/>
        <end position="185"/>
    </location>
</feature>
<dbReference type="InterPro" id="IPR047611">
    <property type="entry name" value="RepABC_RepC"/>
</dbReference>
<dbReference type="InterPro" id="IPR021760">
    <property type="entry name" value="RepC_C"/>
</dbReference>
<dbReference type="AlphaFoldDB" id="A0A4Q0MDQ0"/>
<dbReference type="Pfam" id="PF03428">
    <property type="entry name" value="RP-C"/>
    <property type="match status" value="1"/>
</dbReference>
<dbReference type="NCBIfam" id="NF040974">
    <property type="entry name" value="RepABC_RepC"/>
    <property type="match status" value="1"/>
</dbReference>
<feature type="compositionally biased region" description="Basic and acidic residues" evidence="1">
    <location>
        <begin position="251"/>
        <end position="263"/>
    </location>
</feature>
<organism evidence="4 5">
    <name type="scientific">Hansschlegelia zhihuaiae</name>
    <dbReference type="NCBI Taxonomy" id="405005"/>
    <lineage>
        <taxon>Bacteria</taxon>
        <taxon>Pseudomonadati</taxon>
        <taxon>Pseudomonadota</taxon>
        <taxon>Alphaproteobacteria</taxon>
        <taxon>Hyphomicrobiales</taxon>
        <taxon>Methylopilaceae</taxon>
        <taxon>Hansschlegelia</taxon>
    </lineage>
</organism>
<dbReference type="EMBL" id="RYFI01000015">
    <property type="protein sequence ID" value="RXF71520.1"/>
    <property type="molecule type" value="Genomic_DNA"/>
</dbReference>
<evidence type="ECO:0000259" key="2">
    <source>
        <dbReference type="Pfam" id="PF03428"/>
    </source>
</evidence>
<dbReference type="InterPro" id="IPR005090">
    <property type="entry name" value="RepC_N"/>
</dbReference>
<dbReference type="Proteomes" id="UP000289708">
    <property type="component" value="Unassembled WGS sequence"/>
</dbReference>
<dbReference type="InterPro" id="IPR036390">
    <property type="entry name" value="WH_DNA-bd_sf"/>
</dbReference>
<evidence type="ECO:0000259" key="3">
    <source>
        <dbReference type="Pfam" id="PF11800"/>
    </source>
</evidence>
<accession>A0A4Q0MDQ0</accession>
<feature type="region of interest" description="Disordered" evidence="1">
    <location>
        <begin position="251"/>
        <end position="292"/>
    </location>
</feature>
<feature type="domain" description="Plasmid replication protein C C-terminal" evidence="3">
    <location>
        <begin position="301"/>
        <end position="400"/>
    </location>
</feature>
<gene>
    <name evidence="4" type="ORF">EK403_15785</name>
</gene>
<evidence type="ECO:0000256" key="1">
    <source>
        <dbReference type="SAM" id="MobiDB-lite"/>
    </source>
</evidence>
<dbReference type="RefSeq" id="WP_128778417.1">
    <property type="nucleotide sequence ID" value="NZ_RYFI01000015.1"/>
</dbReference>
<proteinExistence type="predicted"/>
<dbReference type="Pfam" id="PF11800">
    <property type="entry name" value="RP-C_C"/>
    <property type="match status" value="1"/>
</dbReference>
<name>A0A4Q0MDQ0_9HYPH</name>
<dbReference type="OrthoDB" id="7488837at2"/>
<evidence type="ECO:0000313" key="4">
    <source>
        <dbReference type="EMBL" id="RXF71520.1"/>
    </source>
</evidence>
<dbReference type="SUPFAM" id="SSF46785">
    <property type="entry name" value="Winged helix' DNA-binding domain"/>
    <property type="match status" value="1"/>
</dbReference>
<comment type="caution">
    <text evidence="4">The sequence shown here is derived from an EMBL/GenBank/DDBJ whole genome shotgun (WGS) entry which is preliminary data.</text>
</comment>
<dbReference type="NCBIfam" id="NF010396">
    <property type="entry name" value="PRK13824.1"/>
    <property type="match status" value="1"/>
</dbReference>